<organism evidence="2 3">
    <name type="scientific">Anisodus acutangulus</name>
    <dbReference type="NCBI Taxonomy" id="402998"/>
    <lineage>
        <taxon>Eukaryota</taxon>
        <taxon>Viridiplantae</taxon>
        <taxon>Streptophyta</taxon>
        <taxon>Embryophyta</taxon>
        <taxon>Tracheophyta</taxon>
        <taxon>Spermatophyta</taxon>
        <taxon>Magnoliopsida</taxon>
        <taxon>eudicotyledons</taxon>
        <taxon>Gunneridae</taxon>
        <taxon>Pentapetalae</taxon>
        <taxon>asterids</taxon>
        <taxon>lamiids</taxon>
        <taxon>Solanales</taxon>
        <taxon>Solanaceae</taxon>
        <taxon>Solanoideae</taxon>
        <taxon>Hyoscyameae</taxon>
        <taxon>Anisodus</taxon>
    </lineage>
</organism>
<accession>A0A9Q1N7A2</accession>
<evidence type="ECO:0000313" key="3">
    <source>
        <dbReference type="Proteomes" id="UP001152561"/>
    </source>
</evidence>
<dbReference type="EMBL" id="JAJAGQ010000001">
    <property type="protein sequence ID" value="KAJ8573969.1"/>
    <property type="molecule type" value="Genomic_DNA"/>
</dbReference>
<comment type="caution">
    <text evidence="2">The sequence shown here is derived from an EMBL/GenBank/DDBJ whole genome shotgun (WGS) entry which is preliminary data.</text>
</comment>
<evidence type="ECO:0000313" key="2">
    <source>
        <dbReference type="EMBL" id="KAJ8573969.1"/>
    </source>
</evidence>
<sequence length="180" mass="20010">MEEHVETGVTQIEEVEVPMLTIDSTAALNTKEWVERAFVTSGEVQEGASDKTHEIGKNNHHSDDNTIDTTPIAEINTSMQVNNTTEEVVDVDRVGDQHKDEIGKGVSQEIVWDEGLEDIQHSQVELLLSSPSESNIQSHDQLMVFVDSNGVGSYPPSRREIQFDISSIEEKEKATHNAIQ</sequence>
<protein>
    <submittedName>
        <fullName evidence="2">Uncharacterized protein</fullName>
    </submittedName>
</protein>
<proteinExistence type="predicted"/>
<reference evidence="3" key="1">
    <citation type="journal article" date="2023" name="Proc. Natl. Acad. Sci. U.S.A.">
        <title>Genomic and structural basis for evolution of tropane alkaloid biosynthesis.</title>
        <authorList>
            <person name="Wanga Y.-J."/>
            <person name="Taina T."/>
            <person name="Yua J.-Y."/>
            <person name="Lia J."/>
            <person name="Xua B."/>
            <person name="Chenc J."/>
            <person name="D'Auriad J.C."/>
            <person name="Huanga J.-P."/>
            <person name="Huanga S.-X."/>
        </authorList>
    </citation>
    <scope>NUCLEOTIDE SEQUENCE [LARGE SCALE GENOMIC DNA]</scope>
    <source>
        <strain evidence="3">cv. KIB-2019</strain>
    </source>
</reference>
<feature type="region of interest" description="Disordered" evidence="1">
    <location>
        <begin position="44"/>
        <end position="66"/>
    </location>
</feature>
<gene>
    <name evidence="2" type="ORF">K7X08_010480</name>
</gene>
<evidence type="ECO:0000256" key="1">
    <source>
        <dbReference type="SAM" id="MobiDB-lite"/>
    </source>
</evidence>
<dbReference type="Proteomes" id="UP001152561">
    <property type="component" value="Unassembled WGS sequence"/>
</dbReference>
<feature type="compositionally biased region" description="Basic and acidic residues" evidence="1">
    <location>
        <begin position="48"/>
        <end position="64"/>
    </location>
</feature>
<dbReference type="AlphaFoldDB" id="A0A9Q1N7A2"/>
<keyword evidence="3" id="KW-1185">Reference proteome</keyword>
<name>A0A9Q1N7A2_9SOLA</name>